<keyword evidence="2 6" id="KW-0812">Transmembrane</keyword>
<feature type="compositionally biased region" description="Polar residues" evidence="5">
    <location>
        <begin position="649"/>
        <end position="658"/>
    </location>
</feature>
<dbReference type="AlphaFoldDB" id="A0AAF0XZ21"/>
<feature type="chain" id="PRO_5042184845" description="Mid2 domain-containing protein" evidence="7">
    <location>
        <begin position="31"/>
        <end position="658"/>
    </location>
</feature>
<dbReference type="Proteomes" id="UP000827549">
    <property type="component" value="Chromosome 1"/>
</dbReference>
<evidence type="ECO:0000256" key="5">
    <source>
        <dbReference type="SAM" id="MobiDB-lite"/>
    </source>
</evidence>
<comment type="subcellular location">
    <subcellularLocation>
        <location evidence="1">Membrane</location>
        <topology evidence="1">Single-pass membrane protein</topology>
    </subcellularLocation>
</comment>
<name>A0AAF0XZ21_9TREE</name>
<gene>
    <name evidence="8" type="ORF">LOC62_01G000071</name>
</gene>
<protein>
    <recommendedName>
        <fullName evidence="10">Mid2 domain-containing protein</fullName>
    </recommendedName>
</protein>
<keyword evidence="9" id="KW-1185">Reference proteome</keyword>
<evidence type="ECO:0000256" key="3">
    <source>
        <dbReference type="ARBA" id="ARBA00022989"/>
    </source>
</evidence>
<feature type="compositionally biased region" description="Low complexity" evidence="5">
    <location>
        <begin position="343"/>
        <end position="364"/>
    </location>
</feature>
<evidence type="ECO:0000256" key="4">
    <source>
        <dbReference type="ARBA" id="ARBA00023136"/>
    </source>
</evidence>
<accession>A0AAF0XZ21</accession>
<dbReference type="PANTHER" id="PTHR15549">
    <property type="entry name" value="PAIRED IMMUNOGLOBULIN-LIKE TYPE 2 RECEPTOR"/>
    <property type="match status" value="1"/>
</dbReference>
<dbReference type="GO" id="GO:0071944">
    <property type="term" value="C:cell periphery"/>
    <property type="evidence" value="ECO:0007669"/>
    <property type="project" value="UniProtKB-ARBA"/>
</dbReference>
<dbReference type="PANTHER" id="PTHR15549:SF26">
    <property type="entry name" value="AXIAL BUDDING PATTERN PROTEIN 2-RELATED"/>
    <property type="match status" value="1"/>
</dbReference>
<evidence type="ECO:0000256" key="1">
    <source>
        <dbReference type="ARBA" id="ARBA00004167"/>
    </source>
</evidence>
<feature type="transmembrane region" description="Helical" evidence="6">
    <location>
        <begin position="385"/>
        <end position="407"/>
    </location>
</feature>
<evidence type="ECO:0000256" key="7">
    <source>
        <dbReference type="SAM" id="SignalP"/>
    </source>
</evidence>
<evidence type="ECO:0000256" key="6">
    <source>
        <dbReference type="SAM" id="Phobius"/>
    </source>
</evidence>
<feature type="compositionally biased region" description="Polar residues" evidence="5">
    <location>
        <begin position="367"/>
        <end position="380"/>
    </location>
</feature>
<reference evidence="8" key="1">
    <citation type="submission" date="2023-10" db="EMBL/GenBank/DDBJ databases">
        <authorList>
            <person name="Noh H."/>
        </authorList>
    </citation>
    <scope>NUCLEOTIDE SEQUENCE</scope>
    <source>
        <strain evidence="8">DUCC4014</strain>
    </source>
</reference>
<feature type="signal peptide" evidence="7">
    <location>
        <begin position="1"/>
        <end position="30"/>
    </location>
</feature>
<evidence type="ECO:0008006" key="10">
    <source>
        <dbReference type="Google" id="ProtNLM"/>
    </source>
</evidence>
<sequence>MRRPPPPSPFLFTLTLALLFLLVLPLQALAQLSTTNFTISDASPMLQWDPPVLSVAQAQTVVWNPFPPPQCMSQFGCHNSSTPGSSVSLTFTGTGVWFRVSGPGQITIQVESHTRTVTVPGGDSTFGIWDLGYQGHTAKLSVVSGTISVVQAIIETAVGGPGASSLLSQSKAVNEDGTFNTAFKLTLAPDKAWFPNTPWPCAPNTNCTTFCSTGAAGGACTHSGAVLSTNTSGATLQFTSPKNTSLISIIGSAGSLIGQFNVQVSPPPFFGPNQWDNLNPWSITFGVMVDNVLWFVDVDPTVEYTVDVTFVGGLAGQHWDFWGAQFLLSSGGTGALPTNTIITSSTSSASTRGTSGSDTATAGSPGDPNNTATSSGGKSGNSVPVAAVAGGVAGGVVVIIILVILILRVRKREKAARTLLAHFTVDNSPPEPSPREDGPEPMMQVRRNNSSGIDLLSNHGRNRSSVDTLALSPNLAPLTINASGTDAVITPLVLSGVRTGTDLPIKRNRSSKADMANLRWSAGTSMTFESEDAGGAGRPPSERGAAASPRSSMVESTSMPPTVTGPRQSVQVVQQDESKQPRHQTARVVDPDEYEQEQDAGPVGGRRAVPPRYDPSWASDLEYGGLAMSPLRTAADPSNGPLRAHNPDESSTGPASSA</sequence>
<keyword evidence="3 6" id="KW-1133">Transmembrane helix</keyword>
<keyword evidence="4 6" id="KW-0472">Membrane</keyword>
<organism evidence="8 9">
    <name type="scientific">Vanrija pseudolonga</name>
    <dbReference type="NCBI Taxonomy" id="143232"/>
    <lineage>
        <taxon>Eukaryota</taxon>
        <taxon>Fungi</taxon>
        <taxon>Dikarya</taxon>
        <taxon>Basidiomycota</taxon>
        <taxon>Agaricomycotina</taxon>
        <taxon>Tremellomycetes</taxon>
        <taxon>Trichosporonales</taxon>
        <taxon>Trichosporonaceae</taxon>
        <taxon>Vanrija</taxon>
    </lineage>
</organism>
<dbReference type="GeneID" id="87803333"/>
<dbReference type="RefSeq" id="XP_062622482.1">
    <property type="nucleotide sequence ID" value="XM_062766498.1"/>
</dbReference>
<proteinExistence type="predicted"/>
<dbReference type="InterPro" id="IPR051694">
    <property type="entry name" value="Immunoregulatory_rcpt-like"/>
</dbReference>
<feature type="compositionally biased region" description="Polar residues" evidence="5">
    <location>
        <begin position="549"/>
        <end position="575"/>
    </location>
</feature>
<dbReference type="EMBL" id="CP086714">
    <property type="protein sequence ID" value="WOO76450.1"/>
    <property type="molecule type" value="Genomic_DNA"/>
</dbReference>
<evidence type="ECO:0000313" key="9">
    <source>
        <dbReference type="Proteomes" id="UP000827549"/>
    </source>
</evidence>
<evidence type="ECO:0000256" key="2">
    <source>
        <dbReference type="ARBA" id="ARBA00022692"/>
    </source>
</evidence>
<feature type="region of interest" description="Disordered" evidence="5">
    <location>
        <begin position="524"/>
        <end position="658"/>
    </location>
</feature>
<keyword evidence="7" id="KW-0732">Signal</keyword>
<feature type="region of interest" description="Disordered" evidence="5">
    <location>
        <begin position="424"/>
        <end position="443"/>
    </location>
</feature>
<evidence type="ECO:0000313" key="8">
    <source>
        <dbReference type="EMBL" id="WOO76450.1"/>
    </source>
</evidence>
<dbReference type="GO" id="GO:0016020">
    <property type="term" value="C:membrane"/>
    <property type="evidence" value="ECO:0007669"/>
    <property type="project" value="UniProtKB-SubCell"/>
</dbReference>
<feature type="region of interest" description="Disordered" evidence="5">
    <location>
        <begin position="343"/>
        <end position="380"/>
    </location>
</feature>